<evidence type="ECO:0000313" key="1">
    <source>
        <dbReference type="EMBL" id="CAG8682289.1"/>
    </source>
</evidence>
<name>A0ACA9P0Q6_9GLOM</name>
<feature type="non-terminal residue" evidence="1">
    <location>
        <position position="1"/>
    </location>
</feature>
<proteinExistence type="predicted"/>
<comment type="caution">
    <text evidence="1">The sequence shown here is derived from an EMBL/GenBank/DDBJ whole genome shotgun (WGS) entry which is preliminary data.</text>
</comment>
<gene>
    <name evidence="1" type="ORF">DHETER_LOCUS10720</name>
</gene>
<evidence type="ECO:0000313" key="2">
    <source>
        <dbReference type="Proteomes" id="UP000789702"/>
    </source>
</evidence>
<protein>
    <submittedName>
        <fullName evidence="1">6874_t:CDS:1</fullName>
    </submittedName>
</protein>
<sequence>TAVILQGIAARIARKQASSAKANTYAKLFRDFNLMSLEIIDRYNESTIKSKL</sequence>
<dbReference type="EMBL" id="CAJVPU010021690">
    <property type="protein sequence ID" value="CAG8682289.1"/>
    <property type="molecule type" value="Genomic_DNA"/>
</dbReference>
<reference evidence="1" key="1">
    <citation type="submission" date="2021-06" db="EMBL/GenBank/DDBJ databases">
        <authorList>
            <person name="Kallberg Y."/>
            <person name="Tangrot J."/>
            <person name="Rosling A."/>
        </authorList>
    </citation>
    <scope>NUCLEOTIDE SEQUENCE</scope>
    <source>
        <strain evidence="1">IL203A</strain>
    </source>
</reference>
<dbReference type="Proteomes" id="UP000789702">
    <property type="component" value="Unassembled WGS sequence"/>
</dbReference>
<accession>A0ACA9P0Q6</accession>
<keyword evidence="2" id="KW-1185">Reference proteome</keyword>
<organism evidence="1 2">
    <name type="scientific">Dentiscutata heterogama</name>
    <dbReference type="NCBI Taxonomy" id="1316150"/>
    <lineage>
        <taxon>Eukaryota</taxon>
        <taxon>Fungi</taxon>
        <taxon>Fungi incertae sedis</taxon>
        <taxon>Mucoromycota</taxon>
        <taxon>Glomeromycotina</taxon>
        <taxon>Glomeromycetes</taxon>
        <taxon>Diversisporales</taxon>
        <taxon>Gigasporaceae</taxon>
        <taxon>Dentiscutata</taxon>
    </lineage>
</organism>